<name>A0A0X3VDG6_STRVO</name>
<evidence type="ECO:0000313" key="1">
    <source>
        <dbReference type="EMBL" id="KUL42853.1"/>
    </source>
</evidence>
<dbReference type="EMBL" id="LLZJ01000436">
    <property type="protein sequence ID" value="KUL42853.1"/>
    <property type="molecule type" value="Genomic_DNA"/>
</dbReference>
<gene>
    <name evidence="1" type="ORF">ADL28_44575</name>
</gene>
<dbReference type="AlphaFoldDB" id="A0A0X3VDG6"/>
<dbReference type="Proteomes" id="UP000053413">
    <property type="component" value="Unassembled WGS sequence"/>
</dbReference>
<accession>A0A0X3VDG6</accession>
<evidence type="ECO:0000313" key="2">
    <source>
        <dbReference type="Proteomes" id="UP000053413"/>
    </source>
</evidence>
<comment type="caution">
    <text evidence="1">The sequence shown here is derived from an EMBL/GenBank/DDBJ whole genome shotgun (WGS) entry which is preliminary data.</text>
</comment>
<sequence length="94" mass="10725">MGSFLANGDYIGVQDLDYDGRSTVTRWETDYGRSGECKATNGPTNDWIDCNYNFAETGYLRFKVCLRNYSNDIGWINCSDWSRWLSISDGTPRA</sequence>
<proteinExistence type="predicted"/>
<reference evidence="2" key="1">
    <citation type="submission" date="2015-10" db="EMBL/GenBank/DDBJ databases">
        <authorList>
            <person name="Ju K.-S."/>
            <person name="Doroghazi J.R."/>
            <person name="Metcalf W.W."/>
        </authorList>
    </citation>
    <scope>NUCLEOTIDE SEQUENCE [LARGE SCALE GENOMIC DNA]</scope>
    <source>
        <strain evidence="2">NRRL F-8817</strain>
    </source>
</reference>
<organism evidence="1 2">
    <name type="scientific">Streptomyces violaceusniger</name>
    <dbReference type="NCBI Taxonomy" id="68280"/>
    <lineage>
        <taxon>Bacteria</taxon>
        <taxon>Bacillati</taxon>
        <taxon>Actinomycetota</taxon>
        <taxon>Actinomycetes</taxon>
        <taxon>Kitasatosporales</taxon>
        <taxon>Streptomycetaceae</taxon>
        <taxon>Streptomyces</taxon>
        <taxon>Streptomyces violaceusniger group</taxon>
    </lineage>
</organism>
<protein>
    <submittedName>
        <fullName evidence="1">Uncharacterized protein</fullName>
    </submittedName>
</protein>